<feature type="domain" description="EGF-like" evidence="7">
    <location>
        <begin position="1510"/>
        <end position="1542"/>
    </location>
</feature>
<dbReference type="PROSITE" id="PS50026">
    <property type="entry name" value="EGF_3"/>
    <property type="match status" value="7"/>
</dbReference>
<feature type="region of interest" description="Disordered" evidence="6">
    <location>
        <begin position="1573"/>
        <end position="1610"/>
    </location>
</feature>
<evidence type="ECO:0000256" key="6">
    <source>
        <dbReference type="SAM" id="MobiDB-lite"/>
    </source>
</evidence>
<feature type="compositionally biased region" description="Basic and acidic residues" evidence="6">
    <location>
        <begin position="1580"/>
        <end position="1590"/>
    </location>
</feature>
<feature type="region of interest" description="Disordered" evidence="6">
    <location>
        <begin position="933"/>
        <end position="984"/>
    </location>
</feature>
<feature type="compositionally biased region" description="Basic and acidic residues" evidence="6">
    <location>
        <begin position="1774"/>
        <end position="1787"/>
    </location>
</feature>
<feature type="region of interest" description="Disordered" evidence="6">
    <location>
        <begin position="2064"/>
        <end position="2104"/>
    </location>
</feature>
<dbReference type="Gene3D" id="3.10.330.10">
    <property type="match status" value="1"/>
</dbReference>
<feature type="compositionally biased region" description="Basic and acidic residues" evidence="6">
    <location>
        <begin position="1805"/>
        <end position="1822"/>
    </location>
</feature>
<evidence type="ECO:0000256" key="3">
    <source>
        <dbReference type="ARBA" id="ARBA00023157"/>
    </source>
</evidence>
<feature type="compositionally biased region" description="Basic and acidic residues" evidence="6">
    <location>
        <begin position="1385"/>
        <end position="1401"/>
    </location>
</feature>
<keyword evidence="2" id="KW-0677">Repeat</keyword>
<dbReference type="InterPro" id="IPR055417">
    <property type="entry name" value="UFD1_N1"/>
</dbReference>
<dbReference type="Gene3D" id="2.10.25.10">
    <property type="entry name" value="Laminin"/>
    <property type="match status" value="9"/>
</dbReference>
<comment type="caution">
    <text evidence="8">The sequence shown here is derived from an EMBL/GenBank/DDBJ whole genome shotgun (WGS) entry which is preliminary data.</text>
</comment>
<dbReference type="Pfam" id="PF24842">
    <property type="entry name" value="UFD1_N2"/>
    <property type="match status" value="1"/>
</dbReference>
<feature type="domain" description="EGF-like" evidence="7">
    <location>
        <begin position="626"/>
        <end position="659"/>
    </location>
</feature>
<feature type="compositionally biased region" description="Basic and acidic residues" evidence="6">
    <location>
        <begin position="975"/>
        <end position="984"/>
    </location>
</feature>
<feature type="domain" description="EGF-like" evidence="7">
    <location>
        <begin position="812"/>
        <end position="848"/>
    </location>
</feature>
<dbReference type="OrthoDB" id="422728at2759"/>
<dbReference type="Pfam" id="PF03152">
    <property type="entry name" value="UFD1_N1"/>
    <property type="match status" value="1"/>
</dbReference>
<dbReference type="PROSITE" id="PS00022">
    <property type="entry name" value="EGF_1"/>
    <property type="match status" value="11"/>
</dbReference>
<keyword evidence="3 4" id="KW-1015">Disulfide bond</keyword>
<feature type="disulfide bond" evidence="4">
    <location>
        <begin position="630"/>
        <end position="640"/>
    </location>
</feature>
<gene>
    <name evidence="8" type="ORF">FNF27_00468</name>
</gene>
<feature type="compositionally biased region" description="Pro residues" evidence="6">
    <location>
        <begin position="2075"/>
        <end position="2088"/>
    </location>
</feature>
<feature type="region of interest" description="Disordered" evidence="6">
    <location>
        <begin position="1385"/>
        <end position="1408"/>
    </location>
</feature>
<evidence type="ECO:0000256" key="5">
    <source>
        <dbReference type="SAM" id="Coils"/>
    </source>
</evidence>
<evidence type="ECO:0000256" key="4">
    <source>
        <dbReference type="PROSITE-ProRule" id="PRU00076"/>
    </source>
</evidence>
<feature type="compositionally biased region" description="Low complexity" evidence="6">
    <location>
        <begin position="477"/>
        <end position="497"/>
    </location>
</feature>
<protein>
    <recommendedName>
        <fullName evidence="7">EGF-like domain-containing protein</fullName>
    </recommendedName>
</protein>
<feature type="disulfide bond" evidence="4">
    <location>
        <begin position="649"/>
        <end position="658"/>
    </location>
</feature>
<dbReference type="Pfam" id="PF07974">
    <property type="entry name" value="EGF_2"/>
    <property type="match status" value="4"/>
</dbReference>
<dbReference type="InterPro" id="IPR000742">
    <property type="entry name" value="EGF"/>
</dbReference>
<evidence type="ECO:0000313" key="9">
    <source>
        <dbReference type="Proteomes" id="UP000322899"/>
    </source>
</evidence>
<feature type="disulfide bond" evidence="4">
    <location>
        <begin position="1929"/>
        <end position="1939"/>
    </location>
</feature>
<comment type="caution">
    <text evidence="4">Lacks conserved residue(s) required for the propagation of feature annotation.</text>
</comment>
<feature type="coiled-coil region" evidence="5">
    <location>
        <begin position="1411"/>
        <end position="1472"/>
    </location>
</feature>
<dbReference type="EMBL" id="VLTO01000002">
    <property type="protein sequence ID" value="KAA0177920.1"/>
    <property type="molecule type" value="Genomic_DNA"/>
</dbReference>
<feature type="domain" description="EGF-like" evidence="7">
    <location>
        <begin position="243"/>
        <end position="276"/>
    </location>
</feature>
<feature type="compositionally biased region" description="Acidic residues" evidence="6">
    <location>
        <begin position="1702"/>
        <end position="1716"/>
    </location>
</feature>
<feature type="compositionally biased region" description="Acidic residues" evidence="6">
    <location>
        <begin position="1823"/>
        <end position="1849"/>
    </location>
</feature>
<dbReference type="PRINTS" id="PR00011">
    <property type="entry name" value="EGFLAMININ"/>
</dbReference>
<feature type="disulfide bond" evidence="4">
    <location>
        <begin position="266"/>
        <end position="275"/>
    </location>
</feature>
<feature type="compositionally biased region" description="Basic and acidic residues" evidence="6">
    <location>
        <begin position="1199"/>
        <end position="1233"/>
    </location>
</feature>
<accession>A0A5A8EPK9</accession>
<dbReference type="InterPro" id="IPR051216">
    <property type="entry name" value="Teneurin"/>
</dbReference>
<dbReference type="SMART" id="SM00181">
    <property type="entry name" value="EGF"/>
    <property type="match status" value="17"/>
</dbReference>
<feature type="region of interest" description="Disordered" evidence="6">
    <location>
        <begin position="895"/>
        <end position="920"/>
    </location>
</feature>
<feature type="region of interest" description="Disordered" evidence="6">
    <location>
        <begin position="1687"/>
        <end position="1745"/>
    </location>
</feature>
<feature type="region of interest" description="Disordered" evidence="6">
    <location>
        <begin position="468"/>
        <end position="497"/>
    </location>
</feature>
<feature type="disulfide bond" evidence="4">
    <location>
        <begin position="2017"/>
        <end position="2026"/>
    </location>
</feature>
<evidence type="ECO:0000256" key="1">
    <source>
        <dbReference type="ARBA" id="ARBA00022536"/>
    </source>
</evidence>
<feature type="disulfide bond" evidence="4">
    <location>
        <begin position="1948"/>
        <end position="1957"/>
    </location>
</feature>
<name>A0A5A8EPK9_CAFRO</name>
<feature type="compositionally biased region" description="Acidic residues" evidence="6">
    <location>
        <begin position="1788"/>
        <end position="1804"/>
    </location>
</feature>
<evidence type="ECO:0000256" key="2">
    <source>
        <dbReference type="ARBA" id="ARBA00022737"/>
    </source>
</evidence>
<feature type="disulfide bond" evidence="4">
    <location>
        <begin position="1514"/>
        <end position="1524"/>
    </location>
</feature>
<feature type="region of interest" description="Disordered" evidence="6">
    <location>
        <begin position="1199"/>
        <end position="1235"/>
    </location>
</feature>
<proteinExistence type="predicted"/>
<dbReference type="PANTHER" id="PTHR11219">
    <property type="entry name" value="TENEURIN AND N-ACETYLGLUCOSAMINE-1-PHOSPHODIESTER ALPHA-N-ACETYLGLUCOSAMINIDASE"/>
    <property type="match status" value="1"/>
</dbReference>
<feature type="region of interest" description="Disordered" evidence="6">
    <location>
        <begin position="1041"/>
        <end position="1063"/>
    </location>
</feature>
<keyword evidence="1 4" id="KW-0245">EGF-like domain</keyword>
<feature type="compositionally biased region" description="Low complexity" evidence="6">
    <location>
        <begin position="1850"/>
        <end position="1860"/>
    </location>
</feature>
<dbReference type="PANTHER" id="PTHR11219:SF69">
    <property type="entry name" value="TENEURIN-A"/>
    <property type="match status" value="1"/>
</dbReference>
<keyword evidence="5" id="KW-0175">Coiled coil</keyword>
<organism evidence="8 9">
    <name type="scientific">Cafeteria roenbergensis</name>
    <name type="common">Marine flagellate</name>
    <dbReference type="NCBI Taxonomy" id="33653"/>
    <lineage>
        <taxon>Eukaryota</taxon>
        <taxon>Sar</taxon>
        <taxon>Stramenopiles</taxon>
        <taxon>Bigyra</taxon>
        <taxon>Opalozoa</taxon>
        <taxon>Bicosoecida</taxon>
        <taxon>Cafeteriaceae</taxon>
        <taxon>Cafeteria</taxon>
    </lineage>
</organism>
<feature type="disulfide bond" evidence="4">
    <location>
        <begin position="1998"/>
        <end position="2008"/>
    </location>
</feature>
<feature type="compositionally biased region" description="Low complexity" evidence="6">
    <location>
        <begin position="1687"/>
        <end position="1701"/>
    </location>
</feature>
<dbReference type="Pfam" id="PF25024">
    <property type="entry name" value="EGF_TEN"/>
    <property type="match status" value="1"/>
</dbReference>
<dbReference type="InterPro" id="IPR055418">
    <property type="entry name" value="UFD1_N2"/>
</dbReference>
<dbReference type="Gene3D" id="2.40.40.50">
    <property type="entry name" value="Ubiquitin fusion degradation protein UFD1, N-terminal domain"/>
    <property type="match status" value="1"/>
</dbReference>
<feature type="disulfide bond" evidence="4">
    <location>
        <begin position="838"/>
        <end position="847"/>
    </location>
</feature>
<dbReference type="InterPro" id="IPR042299">
    <property type="entry name" value="Ufd1-like_Nn"/>
</dbReference>
<reference evidence="8 9" key="1">
    <citation type="submission" date="2019-07" db="EMBL/GenBank/DDBJ databases">
        <title>Genomes of Cafeteria roenbergensis.</title>
        <authorList>
            <person name="Fischer M.G."/>
            <person name="Hackl T."/>
            <person name="Roman M."/>
        </authorList>
    </citation>
    <scope>NUCLEOTIDE SEQUENCE [LARGE SCALE GENOMIC DNA]</scope>
    <source>
        <strain evidence="8 9">E4-10P</strain>
    </source>
</reference>
<feature type="region of interest" description="Disordered" evidence="6">
    <location>
        <begin position="1759"/>
        <end position="1860"/>
    </location>
</feature>
<dbReference type="PROSITE" id="PS01186">
    <property type="entry name" value="EGF_2"/>
    <property type="match status" value="10"/>
</dbReference>
<feature type="compositionally biased region" description="Basic residues" evidence="6">
    <location>
        <begin position="935"/>
        <end position="945"/>
    </location>
</feature>
<feature type="domain" description="EGF-like" evidence="7">
    <location>
        <begin position="1994"/>
        <end position="2027"/>
    </location>
</feature>
<dbReference type="InterPro" id="IPR013111">
    <property type="entry name" value="EGF_extracell"/>
</dbReference>
<dbReference type="Proteomes" id="UP000322899">
    <property type="component" value="Unassembled WGS sequence"/>
</dbReference>
<feature type="domain" description="EGF-like" evidence="7">
    <location>
        <begin position="717"/>
        <end position="752"/>
    </location>
</feature>
<feature type="disulfide bond" evidence="4">
    <location>
        <begin position="247"/>
        <end position="257"/>
    </location>
</feature>
<feature type="domain" description="EGF-like" evidence="7">
    <location>
        <begin position="1925"/>
        <end position="1958"/>
    </location>
</feature>
<evidence type="ECO:0000259" key="7">
    <source>
        <dbReference type="PROSITE" id="PS50026"/>
    </source>
</evidence>
<feature type="disulfide bond" evidence="4">
    <location>
        <begin position="1532"/>
        <end position="1541"/>
    </location>
</feature>
<feature type="disulfide bond" evidence="4">
    <location>
        <begin position="742"/>
        <end position="751"/>
    </location>
</feature>
<feature type="compositionally biased region" description="Low complexity" evidence="6">
    <location>
        <begin position="1764"/>
        <end position="1773"/>
    </location>
</feature>
<evidence type="ECO:0000313" key="8">
    <source>
        <dbReference type="EMBL" id="KAA0177920.1"/>
    </source>
</evidence>
<sequence length="2119" mass="219434">MDTEAMRRLQAVARRSTWQKSFQAFSVAAGGRPELERGDKILLPQSALQELGAMEVEYPLKFRLQSPGMDIVAHCGVREFVAEEGRVYLPFWLLSAIGAGEDCPIVVTNVSLPKATYVKLRPRRMAFVELTDPKGVLEVALREFTCVTQGVAIRIPYIGRTFDIDILEVKPDTPMGGASISLVAMARLMRPALLLVAVLAVFALGAADATCPAGPNGKACAGNGACVNATCQCEGRFLAPDCVKQGCLRGCSGNGQCNTDTGACACAKGYMGEDCSKEVPPCPRSGSGDECGTHGECDASTGKCQCHELWGGPACTQPKCDPLCVGGGHGACDSGRCACDDGWRGNVCQSKQCPGRVRRRRVASDSPNAGGEVGVSVDDDARRRARMAAMAKDSIVAPKASAAVADESSESRFRSSADHFASNVNGAVADAHDALASLLQTKSAGASASDETAAAILAAAGSVDADPLASASATDGAAEGATPTAQTTEAAPEAPEAPAAAIAEGLSVWRFRERRGLRTGSGGAVPEADADAALRAALGLAGDDSALAKAAAEEDGSMPRLAAVSSSSSAASADKPVAVGSLLTSDAADEDAPEDEWVVEYCGGHGVCRGEGKCDCDSGWAGDACQLRTCPAGCSGNGECDTSTGSCTCSKGFYGPDCSQQRCPGLVELDDPDLPQVECHGHGDCDTATGKCSCRHPWLGEGCGERACPGITEVVVDGNATKVSCNNRGTCLQHPLPGTCKCSDGWIGAACATPACGPSLCGAKASRGRCHTLKKEVTDEHGISSKEDPSPSDDGAKGVCECAPGFAGEHCELALCPGPGGSCSGHGRCDTLSGVCICEGAWGGRACDRPAVVHGIVVGRRYPVSLYEKLRAGERNRAEIVVALAKESAAEAARQATIRRREREGDSETTTVGDVLVHGSDEADEAASLLQARAERRRSSHHHRGGAVLSADGDEAKKQHHAGNGTHKAHRHHAKGGEHDGKHADECEGEDCEFYDDDCEGEDCEYYDECEGEDCDEVGDAAEDVKDPVAKVAIAKAQRAIEAATKPKPAEPEPEEGSEADIKAAPKTGVPTTLADALHITHRRARLRRRAGLLNHPKSVTVETAASGGGDDNGIVFLTRCDPGWTGPTCSERISSFRCNGGAGCGTNGNCTRYGCLCDRGWSGYDCSVPAAKLACPVGVPMEAEGYYRRALELRQAEEEKVREKAEEYERSKRREAKAAAEELRRMDEEAAAKQKAAADGTAAIGAAEAEAHADEVAAGTADESFLQAAASSVRARAGATHRLRRSLRAAAKAAAHGNADAEEPVAVAEHIDPARAQAAIKALSALRGMQESMRGRHTYMHGRGVGVPCSGRGVCGTDGHCACNDGYSGIACERRVVQHGVCTPRERDEKEQERLERQQVERQAAAADSVRIAQEAAQAAALRAEAAEADAASANAAGGGEGADSSAAANTALLRREMHEALEQAARLRSDSLGRPAMLPPPELECICGTVPDEDAAFPGQMYRGPACDKRTCPGGCSGHGSCDDDGKCQCRAGWAGRDCSKAACPASCSYRGHCKLSAAVEHTVAGALVGSRKTRSLTPEERQERQEAELAAEEGDDLPAGPASPATVAGALSGIEGLRRAAGQLGSEGRLALGAALTNGAAVQQENATAAASGGGRPPSATEVAQAVEDLIANAVSPNEAAAYSEDGAAAAADTPSGEEALEENEEAMAEEEQAAFLQRTGARARARRAHQAEDGSNTVDSVTELAKSIERVETASKKAEQAATEAQKAAADAKSHADSAKEASEADSEEADTEADAGAPEENEKAEEAGAEEGSKQGEAEAEAEAEADESAEAGESKEENEDDADSSAAAAPAAPAREQVLANVVLAGRPISDEAPPSDPAELRSWRLERAIEAGTDPFSLGFPVKATCECDLGWAGVSCERRICPEGCSGHGVCDPDTQRCTCAPGWAGLACAVRADGGCEGGCGGDKRGRCVEGRCFCRHPYTGKACGLTVCKDDCNAHGSCQSSDGTCVCRSGWTGETCATKACPRGCAKHGDCDSTTKECHCHAGWAGEDCSVRTFEQKKEPEPEPEAPVPSPSPSPTPKAKPASNETGFVSLERPAHSMFGGTDVLMVLG</sequence>